<feature type="region of interest" description="Disordered" evidence="1">
    <location>
        <begin position="1"/>
        <end position="21"/>
    </location>
</feature>
<reference evidence="2 3" key="1">
    <citation type="submission" date="2017-09" db="EMBL/GenBank/DDBJ databases">
        <title>Depth-based differentiation of microbial function through sediment-hosted aquifers and enrichment of novel symbionts in the deep terrestrial subsurface.</title>
        <authorList>
            <person name="Probst A.J."/>
            <person name="Ladd B."/>
            <person name="Jarett J.K."/>
            <person name="Geller-Mcgrath D.E."/>
            <person name="Sieber C.M."/>
            <person name="Emerson J.B."/>
            <person name="Anantharaman K."/>
            <person name="Thomas B.C."/>
            <person name="Malmstrom R."/>
            <person name="Stieglmeier M."/>
            <person name="Klingl A."/>
            <person name="Woyke T."/>
            <person name="Ryan C.M."/>
            <person name="Banfield J.F."/>
        </authorList>
    </citation>
    <scope>NUCLEOTIDE SEQUENCE [LARGE SCALE GENOMIC DNA]</scope>
    <source>
        <strain evidence="2">CG10_big_fil_rev_8_21_14_0_10_42_12</strain>
    </source>
</reference>
<comment type="caution">
    <text evidence="2">The sequence shown here is derived from an EMBL/GenBank/DDBJ whole genome shotgun (WGS) entry which is preliminary data.</text>
</comment>
<evidence type="ECO:0000313" key="2">
    <source>
        <dbReference type="EMBL" id="PIR38860.1"/>
    </source>
</evidence>
<organism evidence="2 3">
    <name type="scientific">Candidatus Zambryskibacteria bacterium CG10_big_fil_rev_8_21_14_0_10_42_12</name>
    <dbReference type="NCBI Taxonomy" id="1975115"/>
    <lineage>
        <taxon>Bacteria</taxon>
        <taxon>Candidatus Zambryskiibacteriota</taxon>
    </lineage>
</organism>
<dbReference type="Proteomes" id="UP000231333">
    <property type="component" value="Unassembled WGS sequence"/>
</dbReference>
<dbReference type="AlphaFoldDB" id="A0A2H0QX89"/>
<protein>
    <submittedName>
        <fullName evidence="2">Uncharacterized protein</fullName>
    </submittedName>
</protein>
<gene>
    <name evidence="2" type="ORF">COV34_00260</name>
</gene>
<dbReference type="Gene3D" id="2.60.40.1120">
    <property type="entry name" value="Carboxypeptidase-like, regulatory domain"/>
    <property type="match status" value="1"/>
</dbReference>
<dbReference type="EMBL" id="PCXL01000006">
    <property type="protein sequence ID" value="PIR38860.1"/>
    <property type="molecule type" value="Genomic_DNA"/>
</dbReference>
<proteinExistence type="predicted"/>
<evidence type="ECO:0000313" key="3">
    <source>
        <dbReference type="Proteomes" id="UP000231333"/>
    </source>
</evidence>
<evidence type="ECO:0000256" key="1">
    <source>
        <dbReference type="SAM" id="MobiDB-lite"/>
    </source>
</evidence>
<sequence length="92" mass="10164">MTASKIFLTESHSPQSTQEDAKASDWFVVARNVKDSKACKAQPDGKFFLKVIEPGTYTLTVKAVRAGKENVLLREDVGISKDLVLNYDVFLG</sequence>
<accession>A0A2H0QX89</accession>
<name>A0A2H0QX89_9BACT</name>